<accession>A0A449A4W3</accession>
<dbReference type="AlphaFoldDB" id="A0A449A4W3"/>
<dbReference type="InterPro" id="IPR036691">
    <property type="entry name" value="Endo/exonu/phosph_ase_sf"/>
</dbReference>
<reference evidence="2 3" key="1">
    <citation type="submission" date="2019-01" db="EMBL/GenBank/DDBJ databases">
        <authorList>
            <consortium name="Pathogen Informatics"/>
        </authorList>
    </citation>
    <scope>NUCLEOTIDE SEQUENCE [LARGE SCALE GENOMIC DNA]</scope>
    <source>
        <strain evidence="2 3">NCTC10166</strain>
    </source>
</reference>
<dbReference type="OrthoDB" id="403989at2"/>
<evidence type="ECO:0008006" key="4">
    <source>
        <dbReference type="Google" id="ProtNLM"/>
    </source>
</evidence>
<keyword evidence="1" id="KW-1133">Transmembrane helix</keyword>
<keyword evidence="1" id="KW-0472">Membrane</keyword>
<feature type="transmembrane region" description="Helical" evidence="1">
    <location>
        <begin position="7"/>
        <end position="28"/>
    </location>
</feature>
<evidence type="ECO:0000256" key="1">
    <source>
        <dbReference type="SAM" id="Phobius"/>
    </source>
</evidence>
<dbReference type="Proteomes" id="UP000289440">
    <property type="component" value="Chromosome"/>
</dbReference>
<keyword evidence="3" id="KW-1185">Reference proteome</keyword>
<sequence>MKKRTKILLFLIFIIISPIIASGGYYLWNNYIVNKINDNPIKKTKNNTKKEKLQKSNVKVGMWNVYKLSANSKKEKYEALAKVILNQNLSLVGLTEIMGEKKRNDNLAIEFDINAKRAVDKIKNTLNDFDSEKDWDYVISSKLASNSKYQNQNETIAMLYKINYFEPIPFVGYENLDQTLLKHGYDKNNWLKKYNLKNEDELKNKILINNQYKNTLLKIYNNESDINKSYTEKQLLGINYINTPWVAQTNKNNKTIQYARSPFGVMWKSKIDNQTFTTVVAHLDAPKAQENRQEEKSEFSSSQGQHEVEEALKINDVMNFFDVLDGDNQNLIFLGDTNITEKVGPIVFEPLIKNGFKTGLDWNTKTSLGKQELYSNPYDRIFYKGQIFQDFGYFKEFAKINKSNIENGYFKKYQKVNSEISDHTLVYAILKLNN</sequence>
<dbReference type="EMBL" id="LR214951">
    <property type="protein sequence ID" value="VEU59330.1"/>
    <property type="molecule type" value="Genomic_DNA"/>
</dbReference>
<evidence type="ECO:0000313" key="3">
    <source>
        <dbReference type="Proteomes" id="UP000289440"/>
    </source>
</evidence>
<dbReference type="RefSeq" id="WP_129719730.1">
    <property type="nucleotide sequence ID" value="NZ_LR214951.1"/>
</dbReference>
<name>A0A449A4W3_9BACT</name>
<keyword evidence="1" id="KW-0812">Transmembrane</keyword>
<dbReference type="Gene3D" id="3.60.10.10">
    <property type="entry name" value="Endonuclease/exonuclease/phosphatase"/>
    <property type="match status" value="1"/>
</dbReference>
<dbReference type="KEGG" id="mnu:NCTC10166_00298"/>
<dbReference type="SUPFAM" id="SSF56219">
    <property type="entry name" value="DNase I-like"/>
    <property type="match status" value="1"/>
</dbReference>
<organism evidence="2 3">
    <name type="scientific">Mesomycoplasma neurolyticum</name>
    <dbReference type="NCBI Taxonomy" id="2120"/>
    <lineage>
        <taxon>Bacteria</taxon>
        <taxon>Bacillati</taxon>
        <taxon>Mycoplasmatota</taxon>
        <taxon>Mycoplasmoidales</taxon>
        <taxon>Metamycoplasmataceae</taxon>
        <taxon>Mesomycoplasma</taxon>
    </lineage>
</organism>
<protein>
    <recommendedName>
        <fullName evidence="4">Membrane nuclease MnuA</fullName>
    </recommendedName>
</protein>
<proteinExistence type="predicted"/>
<gene>
    <name evidence="2" type="ORF">NCTC10166_00298</name>
</gene>
<evidence type="ECO:0000313" key="2">
    <source>
        <dbReference type="EMBL" id="VEU59330.1"/>
    </source>
</evidence>